<keyword evidence="9" id="KW-1015">Disulfide bond</keyword>
<feature type="domain" description="Tim10-like" evidence="10">
    <location>
        <begin position="112"/>
        <end position="169"/>
    </location>
</feature>
<dbReference type="GO" id="GO:0045039">
    <property type="term" value="P:protein insertion into mitochondrial inner membrane"/>
    <property type="evidence" value="ECO:0007669"/>
    <property type="project" value="UniProtKB-ARBA"/>
</dbReference>
<keyword evidence="3" id="KW-0813">Transport</keyword>
<evidence type="ECO:0000256" key="7">
    <source>
        <dbReference type="ARBA" id="ARBA00023010"/>
    </source>
</evidence>
<dbReference type="Gene3D" id="1.10.287.810">
    <property type="entry name" value="Mitochondrial import inner membrane translocase subunit tim13 like domains"/>
    <property type="match status" value="1"/>
</dbReference>
<dbReference type="GO" id="GO:0005743">
    <property type="term" value="C:mitochondrial inner membrane"/>
    <property type="evidence" value="ECO:0007669"/>
    <property type="project" value="TreeGrafter"/>
</dbReference>
<dbReference type="GO" id="GO:0015031">
    <property type="term" value="P:protein transport"/>
    <property type="evidence" value="ECO:0007669"/>
    <property type="project" value="UniProtKB-KW"/>
</dbReference>
<dbReference type="EMBL" id="VIBQ01000010">
    <property type="protein sequence ID" value="KAB8339037.1"/>
    <property type="molecule type" value="Genomic_DNA"/>
</dbReference>
<reference evidence="11 12" key="1">
    <citation type="submission" date="2019-06" db="EMBL/GenBank/DDBJ databases">
        <title>A chromosomal-level reference genome of Carpinus fangiana (Coryloideae, Betulaceae).</title>
        <authorList>
            <person name="Yang X."/>
            <person name="Wang Z."/>
            <person name="Zhang L."/>
            <person name="Hao G."/>
            <person name="Liu J."/>
            <person name="Yang Y."/>
        </authorList>
    </citation>
    <scope>NUCLEOTIDE SEQUENCE [LARGE SCALE GENOMIC DNA]</scope>
    <source>
        <strain evidence="11">Cfa_2016G</strain>
        <tissue evidence="11">Leaf</tissue>
    </source>
</reference>
<keyword evidence="12" id="KW-1185">Reference proteome</keyword>
<name>A0A5N6KR93_9ROSI</name>
<evidence type="ECO:0000256" key="5">
    <source>
        <dbReference type="ARBA" id="ARBA00022833"/>
    </source>
</evidence>
<evidence type="ECO:0000256" key="6">
    <source>
        <dbReference type="ARBA" id="ARBA00022927"/>
    </source>
</evidence>
<dbReference type="InterPro" id="IPR004217">
    <property type="entry name" value="Tim10-like"/>
</dbReference>
<dbReference type="SUPFAM" id="SSF144122">
    <property type="entry name" value="Tim10-like"/>
    <property type="match status" value="1"/>
</dbReference>
<keyword evidence="6" id="KW-0653">Protein transport</keyword>
<evidence type="ECO:0000313" key="12">
    <source>
        <dbReference type="Proteomes" id="UP000327013"/>
    </source>
</evidence>
<organism evidence="11 12">
    <name type="scientific">Carpinus fangiana</name>
    <dbReference type="NCBI Taxonomy" id="176857"/>
    <lineage>
        <taxon>Eukaryota</taxon>
        <taxon>Viridiplantae</taxon>
        <taxon>Streptophyta</taxon>
        <taxon>Embryophyta</taxon>
        <taxon>Tracheophyta</taxon>
        <taxon>Spermatophyta</taxon>
        <taxon>Magnoliopsida</taxon>
        <taxon>eudicotyledons</taxon>
        <taxon>Gunneridae</taxon>
        <taxon>Pentapetalae</taxon>
        <taxon>rosids</taxon>
        <taxon>fabids</taxon>
        <taxon>Fagales</taxon>
        <taxon>Betulaceae</taxon>
        <taxon>Carpinus</taxon>
    </lineage>
</organism>
<dbReference type="GO" id="GO:0046872">
    <property type="term" value="F:metal ion binding"/>
    <property type="evidence" value="ECO:0007669"/>
    <property type="project" value="UniProtKB-KW"/>
</dbReference>
<gene>
    <name evidence="11" type="ORF">FH972_021973</name>
</gene>
<comment type="similarity">
    <text evidence="2">Belongs to the small Tim family.</text>
</comment>
<evidence type="ECO:0000256" key="4">
    <source>
        <dbReference type="ARBA" id="ARBA00022723"/>
    </source>
</evidence>
<evidence type="ECO:0000313" key="11">
    <source>
        <dbReference type="EMBL" id="KAB8339037.1"/>
    </source>
</evidence>
<dbReference type="InterPro" id="IPR035427">
    <property type="entry name" value="Tim10-like_dom_sf"/>
</dbReference>
<dbReference type="PANTHER" id="PTHR11038">
    <property type="entry name" value="MITOCHONDRIAL IMPORT INNER MEMBRANE TRANSLOCASE SUBUNIT TIM10"/>
    <property type="match status" value="1"/>
</dbReference>
<keyword evidence="4" id="KW-0479">Metal-binding</keyword>
<accession>A0A5N6KR93</accession>
<keyword evidence="8" id="KW-0496">Mitochondrion</keyword>
<sequence length="190" mass="21315">MEQKPTRKIKWRFPRQETILWRAAQTTPLPSFSIFARCSRRITDSEPKSSPLVTDHPYRATMSFLFGGRPQPTSAEKIAMAENELELIQDMYNKYDFPPSYLYAVFCVCLEEKHMADSSPTRLARACSSKCLPKDYREGDLNKGESVCIDRCVSKYMDVNIKIGEKMQNDAIAKGAGGPSAPGGGGMFGR</sequence>
<keyword evidence="5" id="KW-0862">Zinc</keyword>
<evidence type="ECO:0000256" key="3">
    <source>
        <dbReference type="ARBA" id="ARBA00022448"/>
    </source>
</evidence>
<evidence type="ECO:0000256" key="8">
    <source>
        <dbReference type="ARBA" id="ARBA00023128"/>
    </source>
</evidence>
<dbReference type="PANTHER" id="PTHR11038:SF16">
    <property type="entry name" value="MITOCHONDRIAL IMPORT INNER MEMBRANE TRANSLOCASE SUBUNIT TIM10"/>
    <property type="match status" value="1"/>
</dbReference>
<dbReference type="Proteomes" id="UP000327013">
    <property type="component" value="Unassembled WGS sequence"/>
</dbReference>
<evidence type="ECO:0000256" key="2">
    <source>
        <dbReference type="ARBA" id="ARBA00006720"/>
    </source>
</evidence>
<comment type="caution">
    <text evidence="11">The sequence shown here is derived from an EMBL/GenBank/DDBJ whole genome shotgun (WGS) entry which is preliminary data.</text>
</comment>
<protein>
    <recommendedName>
        <fullName evidence="10">Tim10-like domain-containing protein</fullName>
    </recommendedName>
</protein>
<comment type="subcellular location">
    <subcellularLocation>
        <location evidence="1">Mitochondrion</location>
    </subcellularLocation>
</comment>
<proteinExistence type="inferred from homology"/>
<evidence type="ECO:0000256" key="1">
    <source>
        <dbReference type="ARBA" id="ARBA00004173"/>
    </source>
</evidence>
<dbReference type="AlphaFoldDB" id="A0A5N6KR93"/>
<keyword evidence="7" id="KW-0811">Translocation</keyword>
<evidence type="ECO:0000259" key="10">
    <source>
        <dbReference type="Pfam" id="PF02953"/>
    </source>
</evidence>
<dbReference type="Pfam" id="PF02953">
    <property type="entry name" value="zf-Tim10_DDP"/>
    <property type="match status" value="1"/>
</dbReference>
<evidence type="ECO:0000256" key="9">
    <source>
        <dbReference type="ARBA" id="ARBA00023157"/>
    </source>
</evidence>
<dbReference type="OrthoDB" id="274922at2759"/>